<keyword evidence="1" id="KW-0732">Signal</keyword>
<reference evidence="2" key="1">
    <citation type="submission" date="2022-01" db="EMBL/GenBank/DDBJ databases">
        <title>Genome Sequence Resource for Two Populations of Ditylenchus destructor, the Migratory Endoparasitic Phytonematode.</title>
        <authorList>
            <person name="Zhang H."/>
            <person name="Lin R."/>
            <person name="Xie B."/>
        </authorList>
    </citation>
    <scope>NUCLEOTIDE SEQUENCE</scope>
    <source>
        <strain evidence="2">BazhouSP</strain>
    </source>
</reference>
<evidence type="ECO:0000313" key="2">
    <source>
        <dbReference type="EMBL" id="KAI1713160.1"/>
    </source>
</evidence>
<protein>
    <submittedName>
        <fullName evidence="2">Uncharacterized protein</fullName>
    </submittedName>
</protein>
<organism evidence="2 3">
    <name type="scientific">Ditylenchus destructor</name>
    <dbReference type="NCBI Taxonomy" id="166010"/>
    <lineage>
        <taxon>Eukaryota</taxon>
        <taxon>Metazoa</taxon>
        <taxon>Ecdysozoa</taxon>
        <taxon>Nematoda</taxon>
        <taxon>Chromadorea</taxon>
        <taxon>Rhabditida</taxon>
        <taxon>Tylenchina</taxon>
        <taxon>Tylenchomorpha</taxon>
        <taxon>Sphaerularioidea</taxon>
        <taxon>Anguinidae</taxon>
        <taxon>Anguininae</taxon>
        <taxon>Ditylenchus</taxon>
    </lineage>
</organism>
<proteinExistence type="predicted"/>
<sequence length="101" mass="10397">MTNASVLSFLVVAYTILASSQLLAAPYDETQALGDLPKNEATVSDATSKITAAVKEGQTAIDSAVNTAKSALDAAGADQTAINDVSLRSTWISSVQNPILL</sequence>
<keyword evidence="3" id="KW-1185">Reference proteome</keyword>
<comment type="caution">
    <text evidence="2">The sequence shown here is derived from an EMBL/GenBank/DDBJ whole genome shotgun (WGS) entry which is preliminary data.</text>
</comment>
<name>A0AAD4N470_9BILA</name>
<evidence type="ECO:0000313" key="3">
    <source>
        <dbReference type="Proteomes" id="UP001201812"/>
    </source>
</evidence>
<gene>
    <name evidence="2" type="ORF">DdX_09232</name>
</gene>
<evidence type="ECO:0000256" key="1">
    <source>
        <dbReference type="SAM" id="SignalP"/>
    </source>
</evidence>
<feature type="signal peptide" evidence="1">
    <location>
        <begin position="1"/>
        <end position="24"/>
    </location>
</feature>
<feature type="chain" id="PRO_5042254812" evidence="1">
    <location>
        <begin position="25"/>
        <end position="101"/>
    </location>
</feature>
<dbReference type="Proteomes" id="UP001201812">
    <property type="component" value="Unassembled WGS sequence"/>
</dbReference>
<accession>A0AAD4N470</accession>
<dbReference type="AlphaFoldDB" id="A0AAD4N470"/>
<dbReference type="EMBL" id="JAKKPZ010000016">
    <property type="protein sequence ID" value="KAI1713160.1"/>
    <property type="molecule type" value="Genomic_DNA"/>
</dbReference>